<organism evidence="2 3">
    <name type="scientific">Luteimonas aestuarii</name>
    <dbReference type="NCBI Taxonomy" id="453837"/>
    <lineage>
        <taxon>Bacteria</taxon>
        <taxon>Pseudomonadati</taxon>
        <taxon>Pseudomonadota</taxon>
        <taxon>Gammaproteobacteria</taxon>
        <taxon>Lysobacterales</taxon>
        <taxon>Lysobacteraceae</taxon>
        <taxon>Luteimonas</taxon>
    </lineage>
</organism>
<dbReference type="Proteomes" id="UP000294796">
    <property type="component" value="Unassembled WGS sequence"/>
</dbReference>
<sequence length="203" mass="21289">MRALGTMVLLGLAACAGPGPGTGNGGVSVAVDDAAPSTPFAQQQGSGETSPGDPFAGAWQSCDGASSPEECSRYLLAQRGDRICGTWSYLASGKAYDGRVVAHATSPTEARRTQVCGRPGAETDTECSDGWQSIDKPLLLCDGKLGDLVGADGACFADYQAARTLQGEWEALQMEPWVQDCLSDAPSWMTHREMNHDKPESSD</sequence>
<evidence type="ECO:0000256" key="1">
    <source>
        <dbReference type="SAM" id="MobiDB-lite"/>
    </source>
</evidence>
<keyword evidence="3" id="KW-1185">Reference proteome</keyword>
<comment type="caution">
    <text evidence="2">The sequence shown here is derived from an EMBL/GenBank/DDBJ whole genome shotgun (WGS) entry which is preliminary data.</text>
</comment>
<feature type="region of interest" description="Disordered" evidence="1">
    <location>
        <begin position="37"/>
        <end position="59"/>
    </location>
</feature>
<protein>
    <recommendedName>
        <fullName evidence="4">Lipoprotein</fullName>
    </recommendedName>
</protein>
<accession>A0A4R5TSD4</accession>
<proteinExistence type="predicted"/>
<gene>
    <name evidence="2" type="ORF">E2F46_09680</name>
</gene>
<reference evidence="2 3" key="1">
    <citation type="submission" date="2019-03" db="EMBL/GenBank/DDBJ databases">
        <title>Luteimonas zhaokaii sp.nov., isolated from the rectal contents of Plateau pika in Yushu, Qinghai Province, China.</title>
        <authorList>
            <person name="Zhang G."/>
        </authorList>
    </citation>
    <scope>NUCLEOTIDE SEQUENCE [LARGE SCALE GENOMIC DNA]</scope>
    <source>
        <strain evidence="2 3">B9</strain>
    </source>
</reference>
<dbReference type="RefSeq" id="WP_133321889.1">
    <property type="nucleotide sequence ID" value="NZ_SMTF01000006.1"/>
</dbReference>
<feature type="compositionally biased region" description="Polar residues" evidence="1">
    <location>
        <begin position="39"/>
        <end position="49"/>
    </location>
</feature>
<dbReference type="OrthoDB" id="5974484at2"/>
<evidence type="ECO:0000313" key="3">
    <source>
        <dbReference type="Proteomes" id="UP000294796"/>
    </source>
</evidence>
<evidence type="ECO:0000313" key="2">
    <source>
        <dbReference type="EMBL" id="TDK23792.1"/>
    </source>
</evidence>
<name>A0A4R5TSD4_9GAMM</name>
<dbReference type="EMBL" id="SMTF01000006">
    <property type="protein sequence ID" value="TDK23792.1"/>
    <property type="molecule type" value="Genomic_DNA"/>
</dbReference>
<dbReference type="AlphaFoldDB" id="A0A4R5TSD4"/>
<evidence type="ECO:0008006" key="4">
    <source>
        <dbReference type="Google" id="ProtNLM"/>
    </source>
</evidence>
<dbReference type="PROSITE" id="PS51257">
    <property type="entry name" value="PROKAR_LIPOPROTEIN"/>
    <property type="match status" value="1"/>
</dbReference>